<feature type="region of interest" description="Disordered" evidence="2">
    <location>
        <begin position="1"/>
        <end position="20"/>
    </location>
</feature>
<dbReference type="InterPro" id="IPR000740">
    <property type="entry name" value="GrpE"/>
</dbReference>
<dbReference type="SUPFAM" id="SSF51064">
    <property type="entry name" value="Head domain of nucleotide exchange factor GrpE"/>
    <property type="match status" value="1"/>
</dbReference>
<accession>A0ABR8G5Q5</accession>
<reference evidence="3 4" key="1">
    <citation type="journal article" date="2020" name="ISME J.">
        <title>Comparative genomics reveals insights into cyanobacterial evolution and habitat adaptation.</title>
        <authorList>
            <person name="Chen M.Y."/>
            <person name="Teng W.K."/>
            <person name="Zhao L."/>
            <person name="Hu C.X."/>
            <person name="Zhou Y.K."/>
            <person name="Han B.P."/>
            <person name="Song L.R."/>
            <person name="Shu W.S."/>
        </authorList>
    </citation>
    <scope>NUCLEOTIDE SEQUENCE [LARGE SCALE GENOMIC DNA]</scope>
    <source>
        <strain evidence="3 4">FACHB-130</strain>
    </source>
</reference>
<evidence type="ECO:0000313" key="4">
    <source>
        <dbReference type="Proteomes" id="UP000603457"/>
    </source>
</evidence>
<feature type="compositionally biased region" description="Basic and acidic residues" evidence="2">
    <location>
        <begin position="1"/>
        <end position="11"/>
    </location>
</feature>
<dbReference type="Gene3D" id="2.30.22.10">
    <property type="entry name" value="Head domain of nucleotide exchange factor GrpE"/>
    <property type="match status" value="1"/>
</dbReference>
<dbReference type="PROSITE" id="PS01071">
    <property type="entry name" value="GRPE"/>
    <property type="match status" value="1"/>
</dbReference>
<comment type="caution">
    <text evidence="3">The sequence shown here is derived from an EMBL/GenBank/DDBJ whole genome shotgun (WGS) entry which is preliminary data.</text>
</comment>
<dbReference type="EMBL" id="JACJTB010000083">
    <property type="protein sequence ID" value="MBD2598577.1"/>
    <property type="molecule type" value="Genomic_DNA"/>
</dbReference>
<evidence type="ECO:0000256" key="1">
    <source>
        <dbReference type="ARBA" id="ARBA00023186"/>
    </source>
</evidence>
<evidence type="ECO:0000256" key="2">
    <source>
        <dbReference type="SAM" id="MobiDB-lite"/>
    </source>
</evidence>
<dbReference type="Proteomes" id="UP000603457">
    <property type="component" value="Unassembled WGS sequence"/>
</dbReference>
<evidence type="ECO:0000313" key="3">
    <source>
        <dbReference type="EMBL" id="MBD2598577.1"/>
    </source>
</evidence>
<dbReference type="RefSeq" id="WP_190971212.1">
    <property type="nucleotide sequence ID" value="NZ_JACJTB010000083.1"/>
</dbReference>
<name>A0ABR8G5Q5_9NOSO</name>
<keyword evidence="4" id="KW-1185">Reference proteome</keyword>
<protein>
    <submittedName>
        <fullName evidence="3">Nucleotide exchange factor GrpE</fullName>
    </submittedName>
</protein>
<sequence length="73" mass="8145">MKSAELKDRPRGTGHLPSAEHGKLFDSQIMYAVGLEVKTHLAENTVIQEVVKGYLWDEKVLREAQVIVATQIA</sequence>
<gene>
    <name evidence="3" type="primary">grpE</name>
    <name evidence="3" type="ORF">H6G74_30405</name>
</gene>
<dbReference type="Pfam" id="PF01025">
    <property type="entry name" value="GrpE"/>
    <property type="match status" value="1"/>
</dbReference>
<keyword evidence="1" id="KW-0143">Chaperone</keyword>
<dbReference type="InterPro" id="IPR009012">
    <property type="entry name" value="GrpE_head"/>
</dbReference>
<organism evidence="3 4">
    <name type="scientific">Nostoc spongiaeforme FACHB-130</name>
    <dbReference type="NCBI Taxonomy" id="1357510"/>
    <lineage>
        <taxon>Bacteria</taxon>
        <taxon>Bacillati</taxon>
        <taxon>Cyanobacteriota</taxon>
        <taxon>Cyanophyceae</taxon>
        <taxon>Nostocales</taxon>
        <taxon>Nostocaceae</taxon>
        <taxon>Nostoc</taxon>
    </lineage>
</organism>
<proteinExistence type="predicted"/>